<name>A0A7C4BC53_9CREN</name>
<dbReference type="GO" id="GO:0005509">
    <property type="term" value="F:calcium ion binding"/>
    <property type="evidence" value="ECO:0007669"/>
    <property type="project" value="UniProtKB-UniRule"/>
</dbReference>
<accession>A0A7C4BC53</accession>
<dbReference type="EMBL" id="DTFF01000045">
    <property type="protein sequence ID" value="HGI87801.1"/>
    <property type="molecule type" value="Genomic_DNA"/>
</dbReference>
<evidence type="ECO:0000259" key="7">
    <source>
        <dbReference type="Pfam" id="PF01951"/>
    </source>
</evidence>
<keyword evidence="4 6" id="KW-0106">Calcium</keyword>
<evidence type="ECO:0000256" key="3">
    <source>
        <dbReference type="ARBA" id="ARBA00022723"/>
    </source>
</evidence>
<dbReference type="Pfam" id="PF01951">
    <property type="entry name" value="Archease"/>
    <property type="match status" value="1"/>
</dbReference>
<evidence type="ECO:0000256" key="5">
    <source>
        <dbReference type="ARBA" id="ARBA00024970"/>
    </source>
</evidence>
<feature type="binding site" evidence="6">
    <location>
        <position position="144"/>
    </location>
    <ligand>
        <name>Ca(2+)</name>
        <dbReference type="ChEBI" id="CHEBI:29108"/>
    </ligand>
</feature>
<comment type="function">
    <text evidence="5 6">Activates the tRNA-splicing ligase complex by facilitating the enzymatic turnover of catalytic subunit RtcB. Acts by promoting the guanylylation of RtcB, a key intermediate step in tRNA ligation. Can also alter the NTP specificity of RtcB such that ATP, dGTP or ITP is used efficiently.</text>
</comment>
<sequence>MGFEHLGHTADVLIKAWGKSLEELFEQAAKGMFEVITDTSRVEPREGVAISVCGFDLENALYKWLEELLFYHDSRNLVFSSFRVSRVHEQVSEGEKQVCVEGVAEGEEFQQGKHEPRTVVKAVTYHEMKIWSEGESWYATFVVDI</sequence>
<dbReference type="AlphaFoldDB" id="A0A7C4BC53"/>
<feature type="binding site" evidence="6">
    <location>
        <position position="145"/>
    </location>
    <ligand>
        <name>Ca(2+)</name>
        <dbReference type="ChEBI" id="CHEBI:29108"/>
    </ligand>
</feature>
<dbReference type="PANTHER" id="PTHR12682:SF11">
    <property type="entry name" value="PROTEIN ARCHEASE"/>
    <property type="match status" value="1"/>
</dbReference>
<dbReference type="GO" id="GO:0006388">
    <property type="term" value="P:tRNA splicing, via endonucleolytic cleavage and ligation"/>
    <property type="evidence" value="ECO:0007669"/>
    <property type="project" value="UniProtKB-UniRule"/>
</dbReference>
<proteinExistence type="inferred from homology"/>
<keyword evidence="2 6" id="KW-0819">tRNA processing</keyword>
<dbReference type="InterPro" id="IPR022952">
    <property type="entry name" value="Archease_arc"/>
</dbReference>
<organism evidence="8">
    <name type="scientific">Ignisphaera aggregans</name>
    <dbReference type="NCBI Taxonomy" id="334771"/>
    <lineage>
        <taxon>Archaea</taxon>
        <taxon>Thermoproteota</taxon>
        <taxon>Thermoprotei</taxon>
        <taxon>Desulfurococcales</taxon>
        <taxon>Desulfurococcaceae</taxon>
        <taxon>Ignisphaera</taxon>
    </lineage>
</organism>
<comment type="similarity">
    <text evidence="1 6">Belongs to the archease family.</text>
</comment>
<feature type="domain" description="Archease" evidence="7">
    <location>
        <begin position="3"/>
        <end position="145"/>
    </location>
</feature>
<feature type="binding site" evidence="6">
    <location>
        <position position="11"/>
    </location>
    <ligand>
        <name>Ca(2+)</name>
        <dbReference type="ChEBI" id="CHEBI:29108"/>
    </ligand>
</feature>
<gene>
    <name evidence="8" type="ORF">ENV14_05360</name>
</gene>
<keyword evidence="3 6" id="KW-0479">Metal-binding</keyword>
<evidence type="ECO:0000313" key="8">
    <source>
        <dbReference type="EMBL" id="HGI87801.1"/>
    </source>
</evidence>
<dbReference type="NCBIfam" id="NF001617">
    <property type="entry name" value="PRK00407.1"/>
    <property type="match status" value="1"/>
</dbReference>
<dbReference type="SUPFAM" id="SSF69819">
    <property type="entry name" value="MTH1598-like"/>
    <property type="match status" value="1"/>
</dbReference>
<comment type="caution">
    <text evidence="8">The sequence shown here is derived from an EMBL/GenBank/DDBJ whole genome shotgun (WGS) entry which is preliminary data.</text>
</comment>
<dbReference type="Gene3D" id="3.55.10.10">
    <property type="entry name" value="Archease domain"/>
    <property type="match status" value="1"/>
</dbReference>
<evidence type="ECO:0000256" key="2">
    <source>
        <dbReference type="ARBA" id="ARBA00022694"/>
    </source>
</evidence>
<evidence type="ECO:0000256" key="6">
    <source>
        <dbReference type="HAMAP-Rule" id="MF_01222"/>
    </source>
</evidence>
<dbReference type="InterPro" id="IPR023572">
    <property type="entry name" value="Archease_dom"/>
</dbReference>
<evidence type="ECO:0000256" key="4">
    <source>
        <dbReference type="ARBA" id="ARBA00022837"/>
    </source>
</evidence>
<dbReference type="HAMAP" id="MF_01222">
    <property type="entry name" value="Archease_arch"/>
    <property type="match status" value="1"/>
</dbReference>
<reference evidence="8" key="1">
    <citation type="journal article" date="2020" name="mSystems">
        <title>Genome- and Community-Level Interaction Insights into Carbon Utilization and Element Cycling Functions of Hydrothermarchaeota in Hydrothermal Sediment.</title>
        <authorList>
            <person name="Zhou Z."/>
            <person name="Liu Y."/>
            <person name="Xu W."/>
            <person name="Pan J."/>
            <person name="Luo Z.H."/>
            <person name="Li M."/>
        </authorList>
    </citation>
    <scope>NUCLEOTIDE SEQUENCE [LARGE SCALE GENOMIC DNA]</scope>
    <source>
        <strain evidence="8">SpSt-732</strain>
    </source>
</reference>
<dbReference type="PANTHER" id="PTHR12682">
    <property type="entry name" value="ARCHEASE"/>
    <property type="match status" value="1"/>
</dbReference>
<dbReference type="InterPro" id="IPR002804">
    <property type="entry name" value="Archease"/>
</dbReference>
<dbReference type="InterPro" id="IPR036820">
    <property type="entry name" value="Archease_dom_sf"/>
</dbReference>
<protein>
    <recommendedName>
        <fullName evidence="6">Protein archease</fullName>
    </recommendedName>
</protein>
<evidence type="ECO:0000256" key="1">
    <source>
        <dbReference type="ARBA" id="ARBA00007963"/>
    </source>
</evidence>